<dbReference type="Pfam" id="PF22279">
    <property type="entry name" value="DGF-1_N"/>
    <property type="match status" value="1"/>
</dbReference>
<comment type="caution">
    <text evidence="2">The sequence shown here is derived from an EMBL/GenBank/DDBJ whole genome shotgun (WGS) entry which is preliminary data.</text>
</comment>
<dbReference type="AlphaFoldDB" id="K2NCT5"/>
<evidence type="ECO:0000313" key="3">
    <source>
        <dbReference type="Proteomes" id="UP000007350"/>
    </source>
</evidence>
<evidence type="ECO:0000259" key="1">
    <source>
        <dbReference type="Pfam" id="PF22279"/>
    </source>
</evidence>
<proteinExistence type="predicted"/>
<feature type="non-terminal residue" evidence="2">
    <location>
        <position position="115"/>
    </location>
</feature>
<protein>
    <submittedName>
        <fullName evidence="2">Dispersed gene family protein 1 (DGF-1), putative</fullName>
    </submittedName>
</protein>
<evidence type="ECO:0000313" key="2">
    <source>
        <dbReference type="EMBL" id="EKF26887.1"/>
    </source>
</evidence>
<reference evidence="2 3" key="1">
    <citation type="journal article" date="2012" name="BMC Genomics">
        <title>Comparative genomic analysis of human infective Trypanosoma cruzi lineages with the bat-restricted subspecies T. cruzi marinkellei.</title>
        <authorList>
            <person name="Franzen O."/>
            <person name="Talavera-Lopez C."/>
            <person name="Ochaya S."/>
            <person name="Butler C.E."/>
            <person name="Messenger L.A."/>
            <person name="Lewis M.D."/>
            <person name="Llewellyn M.S."/>
            <person name="Marinkelle C.J."/>
            <person name="Tyler K.M."/>
            <person name="Miles M.A."/>
            <person name="Andersson B."/>
        </authorList>
    </citation>
    <scope>NUCLEOTIDE SEQUENCE [LARGE SCALE GENOMIC DNA]</scope>
    <source>
        <strain evidence="2 3">B7</strain>
    </source>
</reference>
<keyword evidence="3" id="KW-1185">Reference proteome</keyword>
<accession>K2NCT5</accession>
<dbReference type="Proteomes" id="UP000007350">
    <property type="component" value="Unassembled WGS sequence"/>
</dbReference>
<dbReference type="InterPro" id="IPR053914">
    <property type="entry name" value="DGF-1_N"/>
</dbReference>
<gene>
    <name evidence="2" type="ORF">MOQ_009405</name>
</gene>
<feature type="domain" description="Dispersed gene family protein 1 N-terminal" evidence="1">
    <location>
        <begin position="13"/>
        <end position="110"/>
    </location>
</feature>
<name>K2NCT5_TRYCR</name>
<organism evidence="2 3">
    <name type="scientific">Trypanosoma cruzi marinkellei</name>
    <dbReference type="NCBI Taxonomy" id="85056"/>
    <lineage>
        <taxon>Eukaryota</taxon>
        <taxon>Discoba</taxon>
        <taxon>Euglenozoa</taxon>
        <taxon>Kinetoplastea</taxon>
        <taxon>Metakinetoplastina</taxon>
        <taxon>Trypanosomatida</taxon>
        <taxon>Trypanosomatidae</taxon>
        <taxon>Trypanosoma</taxon>
        <taxon>Schizotrypanum</taxon>
    </lineage>
</organism>
<sequence>MPFYWYKIQLSGSGTTLAIAHNRQADSSSAFAKILPSSTNVTSPAQFVVGCNLQGEKEVSYDDVFPADVVVFGCGTCNDDAACYMPGTESVEHGSCSCSCKDGWHGALCLPFEVP</sequence>
<dbReference type="EMBL" id="AHKC01019707">
    <property type="protein sequence ID" value="EKF26887.1"/>
    <property type="molecule type" value="Genomic_DNA"/>
</dbReference>